<evidence type="ECO:0000313" key="3">
    <source>
        <dbReference type="Proteomes" id="UP000242146"/>
    </source>
</evidence>
<comment type="caution">
    <text evidence="2">The sequence shown here is derived from an EMBL/GenBank/DDBJ whole genome shotgun (WGS) entry which is preliminary data.</text>
</comment>
<dbReference type="EMBL" id="MCGT01000017">
    <property type="protein sequence ID" value="ORX52749.1"/>
    <property type="molecule type" value="Genomic_DNA"/>
</dbReference>
<dbReference type="AlphaFoldDB" id="A0A1X2GFN8"/>
<feature type="domain" description="Replication factor A C-terminal" evidence="1">
    <location>
        <begin position="8"/>
        <end position="129"/>
    </location>
</feature>
<name>A0A1X2GFN8_9FUNG</name>
<organism evidence="2 3">
    <name type="scientific">Hesseltinella vesiculosa</name>
    <dbReference type="NCBI Taxonomy" id="101127"/>
    <lineage>
        <taxon>Eukaryota</taxon>
        <taxon>Fungi</taxon>
        <taxon>Fungi incertae sedis</taxon>
        <taxon>Mucoromycota</taxon>
        <taxon>Mucoromycotina</taxon>
        <taxon>Mucoromycetes</taxon>
        <taxon>Mucorales</taxon>
        <taxon>Cunninghamellaceae</taxon>
        <taxon>Hesseltinella</taxon>
    </lineage>
</organism>
<protein>
    <recommendedName>
        <fullName evidence="1">Replication factor A C-terminal domain-containing protein</fullName>
    </recommendedName>
</protein>
<reference evidence="2 3" key="1">
    <citation type="submission" date="2016-07" db="EMBL/GenBank/DDBJ databases">
        <title>Pervasive Adenine N6-methylation of Active Genes in Fungi.</title>
        <authorList>
            <consortium name="DOE Joint Genome Institute"/>
            <person name="Mondo S.J."/>
            <person name="Dannebaum R.O."/>
            <person name="Kuo R.C."/>
            <person name="Labutti K."/>
            <person name="Haridas S."/>
            <person name="Kuo A."/>
            <person name="Salamov A."/>
            <person name="Ahrendt S.R."/>
            <person name="Lipzen A."/>
            <person name="Sullivan W."/>
            <person name="Andreopoulos W.B."/>
            <person name="Clum A."/>
            <person name="Lindquist E."/>
            <person name="Daum C."/>
            <person name="Ramamoorthy G.K."/>
            <person name="Gryganskyi A."/>
            <person name="Culley D."/>
            <person name="Magnuson J.K."/>
            <person name="James T.Y."/>
            <person name="O'Malley M.A."/>
            <person name="Stajich J.E."/>
            <person name="Spatafora J.W."/>
            <person name="Visel A."/>
            <person name="Grigoriev I.V."/>
        </authorList>
    </citation>
    <scope>NUCLEOTIDE SEQUENCE [LARGE SCALE GENOMIC DNA]</scope>
    <source>
        <strain evidence="2 3">NRRL 3301</strain>
    </source>
</reference>
<dbReference type="SUPFAM" id="SSF50249">
    <property type="entry name" value="Nucleic acid-binding proteins"/>
    <property type="match status" value="1"/>
</dbReference>
<keyword evidence="3" id="KW-1185">Reference proteome</keyword>
<accession>A0A1X2GFN8</accession>
<dbReference type="Gene3D" id="2.40.50.140">
    <property type="entry name" value="Nucleic acid-binding proteins"/>
    <property type="match status" value="1"/>
</dbReference>
<sequence length="178" mass="19965">MKPTIIHHAKIVKIESNGSYVFQNCGMKDSCGKVCSSKIVTQRRPGLTRKRPALSYHTLFYCSHCRRQCTSTVVNYRFNMTLYDSATNTEAEYTVYDDHAAGFLGMSCAEFVQKAKKDDTLADRITSLLVGMQCQAKYVKSKGTGLKLQELKLESLEPNVTVKDMLQDSEPTVIGFTI</sequence>
<proteinExistence type="predicted"/>
<gene>
    <name evidence="2" type="ORF">DM01DRAFT_1336527</name>
</gene>
<dbReference type="InterPro" id="IPR013955">
    <property type="entry name" value="Rep_factor-A_C"/>
</dbReference>
<dbReference type="Pfam" id="PF08646">
    <property type="entry name" value="Rep_fac-A_C"/>
    <property type="match status" value="1"/>
</dbReference>
<dbReference type="InterPro" id="IPR012340">
    <property type="entry name" value="NA-bd_OB-fold"/>
</dbReference>
<evidence type="ECO:0000259" key="1">
    <source>
        <dbReference type="Pfam" id="PF08646"/>
    </source>
</evidence>
<dbReference type="Proteomes" id="UP000242146">
    <property type="component" value="Unassembled WGS sequence"/>
</dbReference>
<evidence type="ECO:0000313" key="2">
    <source>
        <dbReference type="EMBL" id="ORX52749.1"/>
    </source>
</evidence>